<sequence>MPTGVIIFPGSGITGNRADKARRLGIPVWQAAEDGA</sequence>
<organism evidence="1 2">
    <name type="scientific">Rhizobium leguminosarum</name>
    <dbReference type="NCBI Taxonomy" id="384"/>
    <lineage>
        <taxon>Bacteria</taxon>
        <taxon>Pseudomonadati</taxon>
        <taxon>Pseudomonadota</taxon>
        <taxon>Alphaproteobacteria</taxon>
        <taxon>Hyphomicrobiales</taxon>
        <taxon>Rhizobiaceae</taxon>
        <taxon>Rhizobium/Agrobacterium group</taxon>
        <taxon>Rhizobium</taxon>
    </lineage>
</organism>
<protein>
    <submittedName>
        <fullName evidence="1">Uncharacterized protein</fullName>
    </submittedName>
</protein>
<dbReference type="AlphaFoldDB" id="A0A2Z4YRJ0"/>
<accession>A0A2Z4YRJ0</accession>
<evidence type="ECO:0000313" key="1">
    <source>
        <dbReference type="EMBL" id="AXA42935.1"/>
    </source>
</evidence>
<reference evidence="1 2" key="1">
    <citation type="submission" date="2018-07" db="EMBL/GenBank/DDBJ databases">
        <title>Rhizobium leguminosarum strain:ATCC 14479 Genome sequencing and assembly.</title>
        <authorList>
            <person name="Chakraborty R."/>
        </authorList>
    </citation>
    <scope>NUCLEOTIDE SEQUENCE [LARGE SCALE GENOMIC DNA]</scope>
    <source>
        <strain evidence="1 2">ATCC 14479</strain>
        <plasmid evidence="2">Plasmid unnamed1</plasmid>
    </source>
</reference>
<dbReference type="EMBL" id="CP030761">
    <property type="protein sequence ID" value="AXA42935.1"/>
    <property type="molecule type" value="Genomic_DNA"/>
</dbReference>
<dbReference type="Proteomes" id="UP000251166">
    <property type="component" value="Plasmid unnamed1"/>
</dbReference>
<name>A0A2Z4YRJ0_RHILE</name>
<geneLocation type="plasmid" evidence="1 2">
    <name>unnamed1</name>
</geneLocation>
<gene>
    <name evidence="1" type="ORF">DLJ82_5374</name>
</gene>
<proteinExistence type="predicted"/>
<evidence type="ECO:0000313" key="2">
    <source>
        <dbReference type="Proteomes" id="UP000251166"/>
    </source>
</evidence>
<keyword evidence="1" id="KW-0614">Plasmid</keyword>